<evidence type="ECO:0000256" key="4">
    <source>
        <dbReference type="ARBA" id="ARBA00023306"/>
    </source>
</evidence>
<dbReference type="InterPro" id="IPR006671">
    <property type="entry name" value="Cyclin_N"/>
</dbReference>
<dbReference type="PANTHER" id="PTHR10177">
    <property type="entry name" value="CYCLINS"/>
    <property type="match status" value="1"/>
</dbReference>
<dbReference type="GO" id="GO:0051301">
    <property type="term" value="P:cell division"/>
    <property type="evidence" value="ECO:0007669"/>
    <property type="project" value="UniProtKB-KW"/>
</dbReference>
<keyword evidence="3 5" id="KW-0195">Cyclin</keyword>
<comment type="similarity">
    <text evidence="5">Belongs to the cyclin family.</text>
</comment>
<reference evidence="7" key="2">
    <citation type="submission" date="2025-09" db="UniProtKB">
        <authorList>
            <consortium name="Ensembl"/>
        </authorList>
    </citation>
    <scope>IDENTIFICATION</scope>
</reference>
<evidence type="ECO:0000313" key="7">
    <source>
        <dbReference type="Ensembl" id="ENSPMGP00000004720.1"/>
    </source>
</evidence>
<evidence type="ECO:0000259" key="6">
    <source>
        <dbReference type="SMART" id="SM00385"/>
    </source>
</evidence>
<name>A0A3B3ZJI1_9GOBI</name>
<keyword evidence="2" id="KW-0132">Cell division</keyword>
<evidence type="ECO:0000256" key="5">
    <source>
        <dbReference type="RuleBase" id="RU000383"/>
    </source>
</evidence>
<dbReference type="SUPFAM" id="SSF47954">
    <property type="entry name" value="Cyclin-like"/>
    <property type="match status" value="1"/>
</dbReference>
<keyword evidence="4" id="KW-0131">Cell cycle</keyword>
<dbReference type="SMART" id="SM00385">
    <property type="entry name" value="CYCLIN"/>
    <property type="match status" value="1"/>
</dbReference>
<evidence type="ECO:0000256" key="3">
    <source>
        <dbReference type="ARBA" id="ARBA00023127"/>
    </source>
</evidence>
<keyword evidence="8" id="KW-1185">Reference proteome</keyword>
<evidence type="ECO:0000256" key="2">
    <source>
        <dbReference type="ARBA" id="ARBA00022618"/>
    </source>
</evidence>
<dbReference type="Gene3D" id="1.10.472.10">
    <property type="entry name" value="Cyclin-like"/>
    <property type="match status" value="2"/>
</dbReference>
<dbReference type="InterPro" id="IPR039361">
    <property type="entry name" value="Cyclin"/>
</dbReference>
<proteinExistence type="inferred from homology"/>
<dbReference type="Ensembl" id="ENSPMGT00000005011.1">
    <property type="protein sequence ID" value="ENSPMGP00000004720.1"/>
    <property type="gene ID" value="ENSPMGG00000004004.1"/>
</dbReference>
<dbReference type="InterPro" id="IPR013763">
    <property type="entry name" value="Cyclin-like_dom"/>
</dbReference>
<dbReference type="STRING" id="409849.ENSPMGP00000004720"/>
<dbReference type="Proteomes" id="UP000261520">
    <property type="component" value="Unplaced"/>
</dbReference>
<dbReference type="AlphaFoldDB" id="A0A3B3ZJI1"/>
<dbReference type="InterPro" id="IPR036915">
    <property type="entry name" value="Cyclin-like_sf"/>
</dbReference>
<dbReference type="Pfam" id="PF00134">
    <property type="entry name" value="Cyclin_N"/>
    <property type="match status" value="1"/>
</dbReference>
<comment type="function">
    <text evidence="1">Essential for the control of the cell cycle at the G2/M (mitosis) transition.</text>
</comment>
<organism evidence="7 8">
    <name type="scientific">Periophthalmus magnuspinnatus</name>
    <dbReference type="NCBI Taxonomy" id="409849"/>
    <lineage>
        <taxon>Eukaryota</taxon>
        <taxon>Metazoa</taxon>
        <taxon>Chordata</taxon>
        <taxon>Craniata</taxon>
        <taxon>Vertebrata</taxon>
        <taxon>Euteleostomi</taxon>
        <taxon>Actinopterygii</taxon>
        <taxon>Neopterygii</taxon>
        <taxon>Teleostei</taxon>
        <taxon>Neoteleostei</taxon>
        <taxon>Acanthomorphata</taxon>
        <taxon>Gobiaria</taxon>
        <taxon>Gobiiformes</taxon>
        <taxon>Gobioidei</taxon>
        <taxon>Gobiidae</taxon>
        <taxon>Oxudercinae</taxon>
        <taxon>Periophthalmus</taxon>
    </lineage>
</organism>
<evidence type="ECO:0000313" key="8">
    <source>
        <dbReference type="Proteomes" id="UP000261520"/>
    </source>
</evidence>
<dbReference type="InterPro" id="IPR048258">
    <property type="entry name" value="Cyclins_cyclin-box"/>
</dbReference>
<protein>
    <recommendedName>
        <fullName evidence="6">Cyclin-like domain-containing protein</fullName>
    </recommendedName>
</protein>
<feature type="domain" description="Cyclin-like" evidence="6">
    <location>
        <begin position="74"/>
        <end position="158"/>
    </location>
</feature>
<reference evidence="7" key="1">
    <citation type="submission" date="2025-08" db="UniProtKB">
        <authorList>
            <consortium name="Ensembl"/>
        </authorList>
    </citation>
    <scope>IDENTIFICATION</scope>
</reference>
<evidence type="ECO:0000256" key="1">
    <source>
        <dbReference type="ARBA" id="ARBA00003222"/>
    </source>
</evidence>
<accession>A0A3B3ZJI1</accession>
<dbReference type="FunFam" id="1.10.472.10:FF:000003">
    <property type="entry name" value="G1/S-specific cyclin-D2"/>
    <property type="match status" value="1"/>
</dbReference>
<dbReference type="PROSITE" id="PS00292">
    <property type="entry name" value="CYCLINS"/>
    <property type="match status" value="1"/>
</dbReference>
<sequence length="268" mass="30104">MDPSRAGGLENTQGSEHVCGRHSNVVRAVWDPVLTADHRALQNLRSLETVSPVHRYFGSVQTDIQPYMRRVVALWMFQVCEEQKCEEEVFPLAVHYMDRYLSLFPLKSSCLQLLGAVCMFIASKMRETVPLTATKLCIYTDNSVSVSEILHWEAAVVSRLDWALAAVVPSDFLEPVLLSLPFVQCHHLPNLRRHVHSYISLAVIDCMFLDFLPSTITCACVTLAMEKLLLLDSGLSSELVIKSLSILTTNLVRHVDGDILTRLNQIIV</sequence>